<organism evidence="4 5">
    <name type="scientific">Alkalimonas mucilaginosa</name>
    <dbReference type="NCBI Taxonomy" id="3057676"/>
    <lineage>
        <taxon>Bacteria</taxon>
        <taxon>Pseudomonadati</taxon>
        <taxon>Pseudomonadota</taxon>
        <taxon>Gammaproteobacteria</taxon>
        <taxon>Alkalimonas</taxon>
    </lineage>
</organism>
<dbReference type="SMART" id="SM00849">
    <property type="entry name" value="Lactamase_B"/>
    <property type="match status" value="1"/>
</dbReference>
<accession>A0ABU7JG20</accession>
<dbReference type="EMBL" id="JAUGZK010000006">
    <property type="protein sequence ID" value="MEE2024627.1"/>
    <property type="molecule type" value="Genomic_DNA"/>
</dbReference>
<dbReference type="CDD" id="cd16282">
    <property type="entry name" value="metallo-hydrolase-like_MBL-fold"/>
    <property type="match status" value="1"/>
</dbReference>
<keyword evidence="2" id="KW-0732">Signal</keyword>
<dbReference type="Proteomes" id="UP001339167">
    <property type="component" value="Unassembled WGS sequence"/>
</dbReference>
<comment type="similarity">
    <text evidence="1">Belongs to the metallo-beta-lactamase superfamily. Class-B beta-lactamase family.</text>
</comment>
<comment type="caution">
    <text evidence="4">The sequence shown here is derived from an EMBL/GenBank/DDBJ whole genome shotgun (WGS) entry which is preliminary data.</text>
</comment>
<keyword evidence="5" id="KW-1185">Reference proteome</keyword>
<feature type="signal peptide" evidence="2">
    <location>
        <begin position="1"/>
        <end position="24"/>
    </location>
</feature>
<evidence type="ECO:0000259" key="3">
    <source>
        <dbReference type="SMART" id="SM00849"/>
    </source>
</evidence>
<evidence type="ECO:0000256" key="1">
    <source>
        <dbReference type="ARBA" id="ARBA00005250"/>
    </source>
</evidence>
<proteinExistence type="inferred from homology"/>
<gene>
    <name evidence="4" type="ORF">QWF21_10245</name>
</gene>
<feature type="domain" description="Metallo-beta-lactamase" evidence="3">
    <location>
        <begin position="48"/>
        <end position="221"/>
    </location>
</feature>
<dbReference type="SUPFAM" id="SSF56281">
    <property type="entry name" value="Metallo-hydrolase/oxidoreductase"/>
    <property type="match status" value="1"/>
</dbReference>
<dbReference type="PANTHER" id="PTHR42951:SF4">
    <property type="entry name" value="ACYL-COENZYME A THIOESTERASE MBLAC2"/>
    <property type="match status" value="1"/>
</dbReference>
<dbReference type="InterPro" id="IPR050855">
    <property type="entry name" value="NDM-1-like"/>
</dbReference>
<dbReference type="PANTHER" id="PTHR42951">
    <property type="entry name" value="METALLO-BETA-LACTAMASE DOMAIN-CONTAINING"/>
    <property type="match status" value="1"/>
</dbReference>
<sequence>MRTIQWLHLVLCSVFLLVSSRALADRFADVQVEATELSPGLYMLTGAGGNMAALTGDDGILLIDAQFAEMAGKIEAKLSELAEGQALQVLVNTHFHGDHVGGNAKLAADSRIIAHDNVRKRLQADSNFPAEGLPNLTFSDQLSLHMNGQHILLIAMQPSHTDGDSIVWFKAANVVHMGDLMFEGRFPFIDTNAGGNLQAYMDVTRHVIASIDANTRVIPGHGELTNRAGLERELRMMEATLAQVQQYKAEGLSLEAIINRGLGEQWQDWHWNFITEQRWIRTLYQALAD</sequence>
<dbReference type="InterPro" id="IPR001279">
    <property type="entry name" value="Metallo-B-lactamas"/>
</dbReference>
<evidence type="ECO:0000313" key="5">
    <source>
        <dbReference type="Proteomes" id="UP001339167"/>
    </source>
</evidence>
<protein>
    <submittedName>
        <fullName evidence="4">MBL fold metallo-hydrolase</fullName>
    </submittedName>
</protein>
<dbReference type="RefSeq" id="WP_330087955.1">
    <property type="nucleotide sequence ID" value="NZ_JAUGZK010000006.1"/>
</dbReference>
<reference evidence="4 5" key="1">
    <citation type="submission" date="2023-06" db="EMBL/GenBank/DDBJ databases">
        <title>Alkalimonas sp., MEB004 an alkaliphilic bacterium isolated from Lonar Lake, India.</title>
        <authorList>
            <person name="Joshi A."/>
            <person name="Thite S."/>
        </authorList>
    </citation>
    <scope>NUCLEOTIDE SEQUENCE [LARGE SCALE GENOMIC DNA]</scope>
    <source>
        <strain evidence="4 5">MEB004</strain>
    </source>
</reference>
<dbReference type="Pfam" id="PF00753">
    <property type="entry name" value="Lactamase_B"/>
    <property type="match status" value="1"/>
</dbReference>
<feature type="chain" id="PRO_5046159184" evidence="2">
    <location>
        <begin position="25"/>
        <end position="289"/>
    </location>
</feature>
<name>A0ABU7JG20_9GAMM</name>
<evidence type="ECO:0000256" key="2">
    <source>
        <dbReference type="SAM" id="SignalP"/>
    </source>
</evidence>
<dbReference type="InterPro" id="IPR036866">
    <property type="entry name" value="RibonucZ/Hydroxyglut_hydro"/>
</dbReference>
<evidence type="ECO:0000313" key="4">
    <source>
        <dbReference type="EMBL" id="MEE2024627.1"/>
    </source>
</evidence>
<dbReference type="Gene3D" id="3.60.15.10">
    <property type="entry name" value="Ribonuclease Z/Hydroxyacylglutathione hydrolase-like"/>
    <property type="match status" value="1"/>
</dbReference>